<organism evidence="6 7">
    <name type="scientific">Puia dinghuensis</name>
    <dbReference type="NCBI Taxonomy" id="1792502"/>
    <lineage>
        <taxon>Bacteria</taxon>
        <taxon>Pseudomonadati</taxon>
        <taxon>Bacteroidota</taxon>
        <taxon>Chitinophagia</taxon>
        <taxon>Chitinophagales</taxon>
        <taxon>Chitinophagaceae</taxon>
        <taxon>Puia</taxon>
    </lineage>
</organism>
<keyword evidence="7" id="KW-1185">Reference proteome</keyword>
<dbReference type="EMBL" id="BMJC01000003">
    <property type="protein sequence ID" value="GGB05110.1"/>
    <property type="molecule type" value="Genomic_DNA"/>
</dbReference>
<sequence>MLFLLLAMALAMFLPYGSLHYRLAWLYLIVFFVPVLFITAYLFLFDKHLLESRLAVGPVAEPTVTQKLIQSAAGVAFIGVYILSALDYRYKWSDVPLYLSYVGDAFCVLAFVFLFYVFKANTFLSATIEVQEEQQVISTGLYGVVRHPMYTGALVLLFFTPLALGSFWGLVAVMVLAAVIIFRAIDEERELKAKLTGYEEYCNKVRFRLIPFIF</sequence>
<protein>
    <submittedName>
        <fullName evidence="6">Membrane protein</fullName>
    </submittedName>
</protein>
<evidence type="ECO:0000256" key="4">
    <source>
        <dbReference type="ARBA" id="ARBA00023136"/>
    </source>
</evidence>
<accession>A0A8J2UE41</accession>
<dbReference type="InterPro" id="IPR052527">
    <property type="entry name" value="Metal_cation-efflux_comp"/>
</dbReference>
<evidence type="ECO:0000256" key="3">
    <source>
        <dbReference type="ARBA" id="ARBA00022989"/>
    </source>
</evidence>
<dbReference type="PANTHER" id="PTHR43847:SF1">
    <property type="entry name" value="BLL3993 PROTEIN"/>
    <property type="match status" value="1"/>
</dbReference>
<feature type="transmembrane region" description="Helical" evidence="5">
    <location>
        <begin position="98"/>
        <end position="118"/>
    </location>
</feature>
<keyword evidence="4 5" id="KW-0472">Membrane</keyword>
<evidence type="ECO:0000313" key="7">
    <source>
        <dbReference type="Proteomes" id="UP000607559"/>
    </source>
</evidence>
<dbReference type="PANTHER" id="PTHR43847">
    <property type="entry name" value="BLL3993 PROTEIN"/>
    <property type="match status" value="1"/>
</dbReference>
<evidence type="ECO:0000313" key="6">
    <source>
        <dbReference type="EMBL" id="GGB05110.1"/>
    </source>
</evidence>
<keyword evidence="2 5" id="KW-0812">Transmembrane</keyword>
<dbReference type="GO" id="GO:0012505">
    <property type="term" value="C:endomembrane system"/>
    <property type="evidence" value="ECO:0007669"/>
    <property type="project" value="UniProtKB-SubCell"/>
</dbReference>
<feature type="transmembrane region" description="Helical" evidence="5">
    <location>
        <begin position="25"/>
        <end position="44"/>
    </location>
</feature>
<reference evidence="6" key="2">
    <citation type="submission" date="2020-09" db="EMBL/GenBank/DDBJ databases">
        <authorList>
            <person name="Sun Q."/>
            <person name="Zhou Y."/>
        </authorList>
    </citation>
    <scope>NUCLEOTIDE SEQUENCE</scope>
    <source>
        <strain evidence="6">CGMCC 1.15448</strain>
    </source>
</reference>
<feature type="transmembrane region" description="Helical" evidence="5">
    <location>
        <begin position="165"/>
        <end position="185"/>
    </location>
</feature>
<dbReference type="AlphaFoldDB" id="A0A8J2UE41"/>
<evidence type="ECO:0000256" key="2">
    <source>
        <dbReference type="ARBA" id="ARBA00022692"/>
    </source>
</evidence>
<comment type="subcellular location">
    <subcellularLocation>
        <location evidence="1">Endomembrane system</location>
        <topology evidence="1">Multi-pass membrane protein</topology>
    </subcellularLocation>
</comment>
<feature type="transmembrane region" description="Helical" evidence="5">
    <location>
        <begin position="68"/>
        <end position="86"/>
    </location>
</feature>
<gene>
    <name evidence="6" type="ORF">GCM10011511_30550</name>
</gene>
<dbReference type="Proteomes" id="UP000607559">
    <property type="component" value="Unassembled WGS sequence"/>
</dbReference>
<dbReference type="Pfam" id="PF04191">
    <property type="entry name" value="PEMT"/>
    <property type="match status" value="1"/>
</dbReference>
<evidence type="ECO:0000256" key="5">
    <source>
        <dbReference type="SAM" id="Phobius"/>
    </source>
</evidence>
<proteinExistence type="predicted"/>
<keyword evidence="3 5" id="KW-1133">Transmembrane helix</keyword>
<dbReference type="InterPro" id="IPR007318">
    <property type="entry name" value="Phopholipid_MeTrfase"/>
</dbReference>
<dbReference type="Gene3D" id="1.20.120.1630">
    <property type="match status" value="1"/>
</dbReference>
<name>A0A8J2UE41_9BACT</name>
<reference evidence="6" key="1">
    <citation type="journal article" date="2014" name="Int. J. Syst. Evol. Microbiol.">
        <title>Complete genome sequence of Corynebacterium casei LMG S-19264T (=DSM 44701T), isolated from a smear-ripened cheese.</title>
        <authorList>
            <consortium name="US DOE Joint Genome Institute (JGI-PGF)"/>
            <person name="Walter F."/>
            <person name="Albersmeier A."/>
            <person name="Kalinowski J."/>
            <person name="Ruckert C."/>
        </authorList>
    </citation>
    <scope>NUCLEOTIDE SEQUENCE</scope>
    <source>
        <strain evidence="6">CGMCC 1.15448</strain>
    </source>
</reference>
<evidence type="ECO:0000256" key="1">
    <source>
        <dbReference type="ARBA" id="ARBA00004127"/>
    </source>
</evidence>
<comment type="caution">
    <text evidence="6">The sequence shown here is derived from an EMBL/GenBank/DDBJ whole genome shotgun (WGS) entry which is preliminary data.</text>
</comment>